<keyword evidence="2" id="KW-0964">Secreted</keyword>
<dbReference type="AlphaFoldDB" id="A0A131YH35"/>
<sequence>MSPDVMSNFHAILLSGILLLAFVLGPSSMVRGRKDGVAADVDCKFHCPHSLKPAPRPLYKSSSNGCGTEAFRLPASALPHPDFESCCNEHDVCYDTCLSDKAQCDAAFDACMKRICDTKVTTGKDSCASTASLFMSLTTNLGCEPFMNSQKQACVCKSDGDL</sequence>
<evidence type="ECO:0000313" key="4">
    <source>
        <dbReference type="EMBL" id="JAP77812.1"/>
    </source>
</evidence>
<dbReference type="PROSITE" id="PS00118">
    <property type="entry name" value="PA2_HIS"/>
    <property type="match status" value="1"/>
</dbReference>
<dbReference type="SUPFAM" id="SSF48619">
    <property type="entry name" value="Phospholipase A2, PLA2"/>
    <property type="match status" value="1"/>
</dbReference>
<feature type="signal peptide" evidence="3">
    <location>
        <begin position="1"/>
        <end position="32"/>
    </location>
</feature>
<dbReference type="GO" id="GO:0016042">
    <property type="term" value="P:lipid catabolic process"/>
    <property type="evidence" value="ECO:0007669"/>
    <property type="project" value="InterPro"/>
</dbReference>
<feature type="chain" id="PRO_5007285126" evidence="3">
    <location>
        <begin position="33"/>
        <end position="162"/>
    </location>
</feature>
<comment type="subcellular location">
    <subcellularLocation>
        <location evidence="1">Secreted</location>
    </subcellularLocation>
</comment>
<keyword evidence="3" id="KW-0732">Signal</keyword>
<dbReference type="GO" id="GO:0006644">
    <property type="term" value="P:phospholipid metabolic process"/>
    <property type="evidence" value="ECO:0007669"/>
    <property type="project" value="InterPro"/>
</dbReference>
<dbReference type="EMBL" id="GEDV01010745">
    <property type="protein sequence ID" value="JAP77812.1"/>
    <property type="molecule type" value="Transcribed_RNA"/>
</dbReference>
<dbReference type="GO" id="GO:0004623">
    <property type="term" value="F:phospholipase A2 activity"/>
    <property type="evidence" value="ECO:0007669"/>
    <property type="project" value="InterPro"/>
</dbReference>
<name>A0A131YH35_RHIAP</name>
<dbReference type="InterPro" id="IPR010711">
    <property type="entry name" value="PLA2G12"/>
</dbReference>
<accession>A0A131YH35</accession>
<dbReference type="Pfam" id="PF06951">
    <property type="entry name" value="PLA2G12"/>
    <property type="match status" value="1"/>
</dbReference>
<evidence type="ECO:0000256" key="2">
    <source>
        <dbReference type="ARBA" id="ARBA00022525"/>
    </source>
</evidence>
<dbReference type="InterPro" id="IPR033113">
    <property type="entry name" value="PLA2_histidine"/>
</dbReference>
<dbReference type="GO" id="GO:0005576">
    <property type="term" value="C:extracellular region"/>
    <property type="evidence" value="ECO:0007669"/>
    <property type="project" value="UniProtKB-SubCell"/>
</dbReference>
<protein>
    <submittedName>
        <fullName evidence="4">Phospholipase A2</fullName>
    </submittedName>
</protein>
<dbReference type="PANTHER" id="PTHR12824:SF8">
    <property type="entry name" value="GXIVSPLA2, ISOFORM A"/>
    <property type="match status" value="1"/>
</dbReference>
<proteinExistence type="predicted"/>
<evidence type="ECO:0000256" key="1">
    <source>
        <dbReference type="ARBA" id="ARBA00004613"/>
    </source>
</evidence>
<dbReference type="PANTHER" id="PTHR12824">
    <property type="entry name" value="GROUP XII SECRETORY PHOSPHOLIPASE A2 FAMILY MEMBER"/>
    <property type="match status" value="1"/>
</dbReference>
<evidence type="ECO:0000256" key="3">
    <source>
        <dbReference type="SAM" id="SignalP"/>
    </source>
</evidence>
<reference evidence="4" key="1">
    <citation type="journal article" date="2016" name="Ticks Tick Borne Dis.">
        <title>De novo assembly and annotation of the salivary gland transcriptome of Rhipicephalus appendiculatus male and female ticks during blood feeding.</title>
        <authorList>
            <person name="de Castro M.H."/>
            <person name="de Klerk D."/>
            <person name="Pienaar R."/>
            <person name="Latif A.A."/>
            <person name="Rees D.J."/>
            <person name="Mans B.J."/>
        </authorList>
    </citation>
    <scope>NUCLEOTIDE SEQUENCE</scope>
    <source>
        <tissue evidence="4">Salivary glands</tissue>
    </source>
</reference>
<dbReference type="InterPro" id="IPR036444">
    <property type="entry name" value="PLipase_A2_dom_sf"/>
</dbReference>
<dbReference type="Gene3D" id="1.20.90.10">
    <property type="entry name" value="Phospholipase A2 domain"/>
    <property type="match status" value="1"/>
</dbReference>
<organism evidence="4">
    <name type="scientific">Rhipicephalus appendiculatus</name>
    <name type="common">Brown ear tick</name>
    <dbReference type="NCBI Taxonomy" id="34631"/>
    <lineage>
        <taxon>Eukaryota</taxon>
        <taxon>Metazoa</taxon>
        <taxon>Ecdysozoa</taxon>
        <taxon>Arthropoda</taxon>
        <taxon>Chelicerata</taxon>
        <taxon>Arachnida</taxon>
        <taxon>Acari</taxon>
        <taxon>Parasitiformes</taxon>
        <taxon>Ixodida</taxon>
        <taxon>Ixodoidea</taxon>
        <taxon>Ixodidae</taxon>
        <taxon>Rhipicephalinae</taxon>
        <taxon>Rhipicephalus</taxon>
        <taxon>Rhipicephalus</taxon>
    </lineage>
</organism>
<dbReference type="GO" id="GO:0005509">
    <property type="term" value="F:calcium ion binding"/>
    <property type="evidence" value="ECO:0007669"/>
    <property type="project" value="InterPro"/>
</dbReference>
<dbReference type="GO" id="GO:0050482">
    <property type="term" value="P:arachidonate secretion"/>
    <property type="evidence" value="ECO:0007669"/>
    <property type="project" value="InterPro"/>
</dbReference>